<comment type="subcellular location">
    <subcellularLocation>
        <location evidence="1">Membrane</location>
        <topology evidence="1">Multi-pass membrane protein</topology>
    </subcellularLocation>
</comment>
<keyword evidence="5" id="KW-1015">Disulfide bond</keyword>
<dbReference type="GO" id="GO:0007166">
    <property type="term" value="P:cell surface receptor signaling pathway"/>
    <property type="evidence" value="ECO:0007669"/>
    <property type="project" value="InterPro"/>
</dbReference>
<evidence type="ECO:0000313" key="7">
    <source>
        <dbReference type="Proteomes" id="UP001152795"/>
    </source>
</evidence>
<dbReference type="InterPro" id="IPR000832">
    <property type="entry name" value="GPCR_2_secretin-like"/>
</dbReference>
<dbReference type="EMBL" id="CACRXK020030372">
    <property type="protein sequence ID" value="CAB4042555.1"/>
    <property type="molecule type" value="Genomic_DNA"/>
</dbReference>
<reference evidence="6" key="1">
    <citation type="submission" date="2020-04" db="EMBL/GenBank/DDBJ databases">
        <authorList>
            <person name="Alioto T."/>
            <person name="Alioto T."/>
            <person name="Gomez Garrido J."/>
        </authorList>
    </citation>
    <scope>NUCLEOTIDE SEQUENCE</scope>
    <source>
        <strain evidence="6">A484AB</strain>
    </source>
</reference>
<evidence type="ECO:0000256" key="3">
    <source>
        <dbReference type="ARBA" id="ARBA00022989"/>
    </source>
</evidence>
<keyword evidence="7" id="KW-1185">Reference proteome</keyword>
<dbReference type="InterPro" id="IPR017981">
    <property type="entry name" value="GPCR_2-like_7TM"/>
</dbReference>
<evidence type="ECO:0000313" key="6">
    <source>
        <dbReference type="EMBL" id="CAB4042555.1"/>
    </source>
</evidence>
<evidence type="ECO:0000256" key="1">
    <source>
        <dbReference type="ARBA" id="ARBA00004141"/>
    </source>
</evidence>
<dbReference type="GO" id="GO:0004930">
    <property type="term" value="F:G protein-coupled receptor activity"/>
    <property type="evidence" value="ECO:0007669"/>
    <property type="project" value="InterPro"/>
</dbReference>
<dbReference type="GO" id="GO:0016020">
    <property type="term" value="C:membrane"/>
    <property type="evidence" value="ECO:0007669"/>
    <property type="project" value="UniProtKB-SubCell"/>
</dbReference>
<keyword evidence="2" id="KW-0812">Transmembrane</keyword>
<proteinExistence type="predicted"/>
<dbReference type="OrthoDB" id="6134459at2759"/>
<dbReference type="PANTHER" id="PTHR45902">
    <property type="entry name" value="LATROPHILIN RECEPTOR-LIKE PROTEIN A"/>
    <property type="match status" value="1"/>
</dbReference>
<dbReference type="CDD" id="cd15039">
    <property type="entry name" value="7tmB3_Methuselah-like"/>
    <property type="match status" value="1"/>
</dbReference>
<evidence type="ECO:0000256" key="4">
    <source>
        <dbReference type="ARBA" id="ARBA00023136"/>
    </source>
</evidence>
<dbReference type="PROSITE" id="PS50958">
    <property type="entry name" value="SMB_2"/>
    <property type="match status" value="1"/>
</dbReference>
<evidence type="ECO:0000256" key="2">
    <source>
        <dbReference type="ARBA" id="ARBA00022692"/>
    </source>
</evidence>
<comment type="caution">
    <text evidence="6">The sequence shown here is derived from an EMBL/GenBank/DDBJ whole genome shotgun (WGS) entry which is preliminary data.</text>
</comment>
<dbReference type="InterPro" id="IPR001212">
    <property type="entry name" value="Somatomedin_B_dom"/>
</dbReference>
<protein>
    <submittedName>
        <fullName evidence="6">G- coupled receptor Mth2</fullName>
    </submittedName>
</protein>
<dbReference type="Pfam" id="PF00002">
    <property type="entry name" value="7tm_2"/>
    <property type="match status" value="1"/>
</dbReference>
<dbReference type="AlphaFoldDB" id="A0A7D9LZQ4"/>
<keyword evidence="3" id="KW-1133">Transmembrane helix</keyword>
<keyword evidence="4" id="KW-0472">Membrane</keyword>
<organism evidence="6 7">
    <name type="scientific">Paramuricea clavata</name>
    <name type="common">Red gorgonian</name>
    <name type="synonym">Violescent sea-whip</name>
    <dbReference type="NCBI Taxonomy" id="317549"/>
    <lineage>
        <taxon>Eukaryota</taxon>
        <taxon>Metazoa</taxon>
        <taxon>Cnidaria</taxon>
        <taxon>Anthozoa</taxon>
        <taxon>Octocorallia</taxon>
        <taxon>Malacalcyonacea</taxon>
        <taxon>Plexauridae</taxon>
        <taxon>Paramuricea</taxon>
    </lineage>
</organism>
<dbReference type="Gene3D" id="1.20.1070.10">
    <property type="entry name" value="Rhodopsin 7-helix transmembrane proteins"/>
    <property type="match status" value="1"/>
</dbReference>
<accession>A0A7D9LZQ4</accession>
<dbReference type="PROSITE" id="PS50261">
    <property type="entry name" value="G_PROTEIN_RECEP_F2_4"/>
    <property type="match status" value="1"/>
</dbReference>
<evidence type="ECO:0000256" key="5">
    <source>
        <dbReference type="ARBA" id="ARBA00023157"/>
    </source>
</evidence>
<sequence>MIETFLLMLMITFGTPSQLDECDDQIRSCKGYWRCSKSFAYNQNIYENETPCSCDPQCRYVFEDCCADFESVCDASLLLEDTTHHHFRWHCRKIFTEPKYANKSLYMVDRCMQGWSNGEISINCSTREAKSFHDILLAVPVLDRNEVLFRNIYCAFCNGVKPKDVNFWEVKFSETAEFDHLKALTSKKNDDISYDPFLMDKFVNISEIRLSKNTYGVRICLDIIKSCIYTQNRALVEECEHGPAALISDGNRNFKNNACLACNYQNKSSIPRDLNCGPWPSKTDPSENFPSYKYSLIFGEKLYSSFTTKNVCPKGYLFNEKNGQCLRTYSFPRLSSVHALTAYYISIEYESKSLNTTECFARNRSNNESVFGNTFERALYNKTNNTVRISIFKVIPVKDSYLVALRIDNTVQKQLGNNNATYNTTRTTSQLNNDFTLMFKNPIVVEECHYIPKRIRSREMVCIENRTFPIDIQDVEGKTTIFLRETQKNYSKGEFWVFDQPNNTVVVVCEHFMPTNCSYYINVMEQSDWLLHDNLSLFYKVTGMFFEYGDYSIKNNTVWLCLSEKHLLNQPTIRTEISSIHDNILSWLTMFATIISLTSLLTLVIIYSIFPTLRNVPGKNLMLMSTALAIAQLLWLLQDQISSIFSRRCDVTLIALHYFFLASFTSSGSIAYHSYKTFYSISKGRLQGTESKFVWYMLYSLGCPAIIVALFWLIDFHDVLNFGYSETKTFCWFSKGLSGYIAFFGPIFLQLFINLVLFLATLKWIYQCSQASLALGEKNSGVKRQNIGIYLRMSTLMGLTWIFGGLVLTFPGVLVLDYSFNVVNGLQGLYVALAFLSTRSVRKLLTVKAKNQRERSTMNASESSL</sequence>
<gene>
    <name evidence="6" type="ORF">PACLA_8A044643</name>
</gene>
<name>A0A7D9LZQ4_PARCT</name>
<dbReference type="InterPro" id="IPR053231">
    <property type="entry name" value="GPCR_LN-TM7"/>
</dbReference>
<dbReference type="PANTHER" id="PTHR45902:SF1">
    <property type="entry name" value="LATROPHILIN RECEPTOR-LIKE PROTEIN A"/>
    <property type="match status" value="1"/>
</dbReference>
<dbReference type="Proteomes" id="UP001152795">
    <property type="component" value="Unassembled WGS sequence"/>
</dbReference>
<keyword evidence="6" id="KW-0675">Receptor</keyword>
<dbReference type="PROSITE" id="PS00524">
    <property type="entry name" value="SMB_1"/>
    <property type="match status" value="1"/>
</dbReference>